<organism evidence="2">
    <name type="scientific">freshwater metagenome</name>
    <dbReference type="NCBI Taxonomy" id="449393"/>
    <lineage>
        <taxon>unclassified sequences</taxon>
        <taxon>metagenomes</taxon>
        <taxon>ecological metagenomes</taxon>
    </lineage>
</organism>
<feature type="transmembrane region" description="Helical" evidence="1">
    <location>
        <begin position="180"/>
        <end position="199"/>
    </location>
</feature>
<dbReference type="Pfam" id="PF19700">
    <property type="entry name" value="DUF6198"/>
    <property type="match status" value="1"/>
</dbReference>
<protein>
    <submittedName>
        <fullName evidence="2">Unannotated protein</fullName>
    </submittedName>
</protein>
<keyword evidence="1" id="KW-1133">Transmembrane helix</keyword>
<reference evidence="2" key="1">
    <citation type="submission" date="2020-05" db="EMBL/GenBank/DDBJ databases">
        <authorList>
            <person name="Chiriac C."/>
            <person name="Salcher M."/>
            <person name="Ghai R."/>
            <person name="Kavagutti S V."/>
        </authorList>
    </citation>
    <scope>NUCLEOTIDE SEQUENCE</scope>
</reference>
<feature type="transmembrane region" description="Helical" evidence="1">
    <location>
        <begin position="104"/>
        <end position="125"/>
    </location>
</feature>
<keyword evidence="1" id="KW-0812">Transmembrane</keyword>
<gene>
    <name evidence="2" type="ORF">UFOPK3554_00449</name>
</gene>
<name>A0A6J7XVD0_9ZZZZ</name>
<accession>A0A6J7XVD0</accession>
<keyword evidence="1" id="KW-0472">Membrane</keyword>
<proteinExistence type="predicted"/>
<sequence length="227" mass="23854">MSFEKNKKSAVLDFLRPHKTIPITPWRAIHRWDISATRLIVLFGGLLIFGLGDSLLVQSQTGNAPWTVLAQGISKRLDISLGWSTFGISALVLLLWLPLRERPGFGTLANIAIIAASIQLGVNIFPEAPNFVTGIAMDSLGIAMVGIGSALYITCGLGPGPRDGLMTAIHHRSGVRVGRVRLGIEGSVLLLGAALGGQIGVGTALFAIFVGQSIAVALGVVARVTSK</sequence>
<evidence type="ECO:0000256" key="1">
    <source>
        <dbReference type="SAM" id="Phobius"/>
    </source>
</evidence>
<dbReference type="InterPro" id="IPR038750">
    <property type="entry name" value="YczE/YyaS-like"/>
</dbReference>
<dbReference type="AlphaFoldDB" id="A0A6J7XVD0"/>
<dbReference type="PANTHER" id="PTHR40078:SF1">
    <property type="entry name" value="INTEGRAL MEMBRANE PROTEIN"/>
    <property type="match status" value="1"/>
</dbReference>
<dbReference type="EMBL" id="CAFBSG010000005">
    <property type="protein sequence ID" value="CAB5239747.1"/>
    <property type="molecule type" value="Genomic_DNA"/>
</dbReference>
<feature type="transmembrane region" description="Helical" evidence="1">
    <location>
        <begin position="79"/>
        <end position="97"/>
    </location>
</feature>
<feature type="transmembrane region" description="Helical" evidence="1">
    <location>
        <begin position="131"/>
        <end position="159"/>
    </location>
</feature>
<evidence type="ECO:0000313" key="2">
    <source>
        <dbReference type="EMBL" id="CAB5239747.1"/>
    </source>
</evidence>
<dbReference type="PANTHER" id="PTHR40078">
    <property type="entry name" value="INTEGRAL MEMBRANE PROTEIN-RELATED"/>
    <property type="match status" value="1"/>
</dbReference>
<feature type="transmembrane region" description="Helical" evidence="1">
    <location>
        <begin position="205"/>
        <end position="224"/>
    </location>
</feature>
<feature type="transmembrane region" description="Helical" evidence="1">
    <location>
        <begin position="39"/>
        <end position="59"/>
    </location>
</feature>